<organism evidence="1 2">
    <name type="scientific">Methylocystis echinoides</name>
    <dbReference type="NCBI Taxonomy" id="29468"/>
    <lineage>
        <taxon>Bacteria</taxon>
        <taxon>Pseudomonadati</taxon>
        <taxon>Pseudomonadota</taxon>
        <taxon>Alphaproteobacteria</taxon>
        <taxon>Hyphomicrobiales</taxon>
        <taxon>Methylocystaceae</taxon>
        <taxon>Methylocystis</taxon>
    </lineage>
</organism>
<name>A0A9W6GS52_9HYPH</name>
<dbReference type="AlphaFoldDB" id="A0A9W6GS52"/>
<evidence type="ECO:0000313" key="1">
    <source>
        <dbReference type="EMBL" id="GLI92068.1"/>
    </source>
</evidence>
<dbReference type="EMBL" id="BSEC01000001">
    <property type="protein sequence ID" value="GLI92068.1"/>
    <property type="molecule type" value="Genomic_DNA"/>
</dbReference>
<evidence type="ECO:0000313" key="2">
    <source>
        <dbReference type="Proteomes" id="UP001144323"/>
    </source>
</evidence>
<comment type="caution">
    <text evidence="1">The sequence shown here is derived from an EMBL/GenBank/DDBJ whole genome shotgun (WGS) entry which is preliminary data.</text>
</comment>
<protein>
    <submittedName>
        <fullName evidence="1">Uncharacterized protein</fullName>
    </submittedName>
</protein>
<accession>A0A9W6GS52</accession>
<gene>
    <name evidence="1" type="ORF">LMG27198_10600</name>
</gene>
<dbReference type="Proteomes" id="UP001144323">
    <property type="component" value="Unassembled WGS sequence"/>
</dbReference>
<keyword evidence="2" id="KW-1185">Reference proteome</keyword>
<sequence length="136" mass="15192">MRGRRDNCRKLFELMRARYETIKDPVPPEQFEAFCVCFDIALEADTHDIPKAVRGADLDRAIEYGLSWCSRDDLAILSDFLSSVLARPDAAEQLTRLQKRVHPGTETFSGPGAPPEEPAVVQALPRVLTIIAKKLA</sequence>
<proteinExistence type="predicted"/>
<reference evidence="1" key="1">
    <citation type="journal article" date="2023" name="Int. J. Syst. Evol. Microbiol.">
        <title>Methylocystis iwaonis sp. nov., a type II methane-oxidizing bacterium from surface soil of a rice paddy field in Japan, and emended description of the genus Methylocystis (ex Whittenbury et al. 1970) Bowman et al. 1993.</title>
        <authorList>
            <person name="Kaise H."/>
            <person name="Sawadogo J.B."/>
            <person name="Alam M.S."/>
            <person name="Ueno C."/>
            <person name="Dianou D."/>
            <person name="Shinjo R."/>
            <person name="Asakawa S."/>
        </authorList>
    </citation>
    <scope>NUCLEOTIDE SEQUENCE</scope>
    <source>
        <strain evidence="1">LMG27198</strain>
    </source>
</reference>